<evidence type="ECO:0000256" key="15">
    <source>
        <dbReference type="ARBA" id="ARBA00023136"/>
    </source>
</evidence>
<feature type="transmembrane region" description="Helical" evidence="24">
    <location>
        <begin position="111"/>
        <end position="131"/>
    </location>
</feature>
<keyword evidence="14" id="KW-0443">Lipid metabolism</keyword>
<keyword evidence="12 25" id="KW-0548">Nucleotidyltransferase</keyword>
<dbReference type="AlphaFoldDB" id="A0A2K9E493"/>
<keyword evidence="16" id="KW-0594">Phospholipid biosynthesis</keyword>
<evidence type="ECO:0000256" key="17">
    <source>
        <dbReference type="ARBA" id="ARBA00023264"/>
    </source>
</evidence>
<feature type="transmembrane region" description="Helical" evidence="24">
    <location>
        <begin position="6"/>
        <end position="39"/>
    </location>
</feature>
<evidence type="ECO:0000256" key="5">
    <source>
        <dbReference type="ARBA" id="ARBA00010185"/>
    </source>
</evidence>
<evidence type="ECO:0000313" key="25">
    <source>
        <dbReference type="EMBL" id="AUG57218.1"/>
    </source>
</evidence>
<keyword evidence="9" id="KW-0444">Lipid biosynthesis</keyword>
<evidence type="ECO:0000256" key="7">
    <source>
        <dbReference type="ARBA" id="ARBA00019373"/>
    </source>
</evidence>
<keyword evidence="10 25" id="KW-0808">Transferase</keyword>
<evidence type="ECO:0000256" key="22">
    <source>
        <dbReference type="ARBA" id="ARBA00032743"/>
    </source>
</evidence>
<dbReference type="Proteomes" id="UP000233534">
    <property type="component" value="Chromosome"/>
</dbReference>
<evidence type="ECO:0000256" key="3">
    <source>
        <dbReference type="ARBA" id="ARBA00005119"/>
    </source>
</evidence>
<evidence type="ECO:0000256" key="23">
    <source>
        <dbReference type="ARBA" id="ARBA00033406"/>
    </source>
</evidence>
<evidence type="ECO:0000313" key="27">
    <source>
        <dbReference type="Proteomes" id="UP000233534"/>
    </source>
</evidence>
<comment type="pathway">
    <text evidence="4">Lipid metabolism.</text>
</comment>
<evidence type="ECO:0000256" key="21">
    <source>
        <dbReference type="ARBA" id="ARBA00032396"/>
    </source>
</evidence>
<dbReference type="KEGG" id="hsc:HVS_06460"/>
<feature type="transmembrane region" description="Helical" evidence="24">
    <location>
        <begin position="207"/>
        <end position="228"/>
    </location>
</feature>
<dbReference type="EMBL" id="CP025197">
    <property type="protein sequence ID" value="AUG57218.1"/>
    <property type="molecule type" value="Genomic_DNA"/>
</dbReference>
<evidence type="ECO:0000256" key="4">
    <source>
        <dbReference type="ARBA" id="ARBA00005189"/>
    </source>
</evidence>
<dbReference type="OrthoDB" id="9799199at2"/>
<keyword evidence="8" id="KW-1003">Cell membrane</keyword>
<keyword evidence="11 24" id="KW-0812">Transmembrane</keyword>
<evidence type="ECO:0000256" key="9">
    <source>
        <dbReference type="ARBA" id="ARBA00022516"/>
    </source>
</evidence>
<dbReference type="GO" id="GO:0016024">
    <property type="term" value="P:CDP-diacylglycerol biosynthetic process"/>
    <property type="evidence" value="ECO:0007669"/>
    <property type="project" value="TreeGrafter"/>
</dbReference>
<sequence length="274" mass="30347">MKVRIISGVIGFCILLAVLWAGKLVLGLAVSIVCLIALYEFYKSVSKAGYKPVKLPGYLSAFILAFLGVDHSLTPAGFSGVLVLFIFLSIVFLFSFIIFLNKKHNIIDISLSFFSIFYITFLFSFIILTRNLPGGKYLVWFIFIGAWATDTFAYFSGRFFGKRKLIPSISPKKTVEGSIGGVIGCMLITVLYGMYLSNINMLNGFVVYHLIPLGFLCGIVSQIGDLAASSIKRYVNVKDFGNIMPGHGGALDRFDSILFCAPVVYFYINILYLL</sequence>
<evidence type="ECO:0000313" key="26">
    <source>
        <dbReference type="EMBL" id="PQQ67197.1"/>
    </source>
</evidence>
<keyword evidence="13 24" id="KW-1133">Transmembrane helix</keyword>
<comment type="similarity">
    <text evidence="5">Belongs to the CDS family.</text>
</comment>
<evidence type="ECO:0000256" key="24">
    <source>
        <dbReference type="SAM" id="Phobius"/>
    </source>
</evidence>
<evidence type="ECO:0000256" key="16">
    <source>
        <dbReference type="ARBA" id="ARBA00023209"/>
    </source>
</evidence>
<accession>A0A2K9E493</accession>
<dbReference type="PANTHER" id="PTHR46382">
    <property type="entry name" value="PHOSPHATIDATE CYTIDYLYLTRANSFERASE"/>
    <property type="match status" value="1"/>
</dbReference>
<evidence type="ECO:0000256" key="2">
    <source>
        <dbReference type="ARBA" id="ARBA00004651"/>
    </source>
</evidence>
<keyword evidence="17" id="KW-1208">Phospholipid metabolism</keyword>
<evidence type="ECO:0000256" key="1">
    <source>
        <dbReference type="ARBA" id="ARBA00001698"/>
    </source>
</evidence>
<evidence type="ECO:0000256" key="6">
    <source>
        <dbReference type="ARBA" id="ARBA00012487"/>
    </source>
</evidence>
<gene>
    <name evidence="25" type="primary">cdsA</name>
    <name evidence="26" type="ORF">B9R14_10865</name>
    <name evidence="25" type="ORF">HVS_06460</name>
</gene>
<feature type="transmembrane region" description="Helical" evidence="24">
    <location>
        <begin position="177"/>
        <end position="195"/>
    </location>
</feature>
<feature type="transmembrane region" description="Helical" evidence="24">
    <location>
        <begin position="75"/>
        <end position="99"/>
    </location>
</feature>
<evidence type="ECO:0000256" key="19">
    <source>
        <dbReference type="ARBA" id="ARBA00031825"/>
    </source>
</evidence>
<evidence type="ECO:0000256" key="14">
    <source>
        <dbReference type="ARBA" id="ARBA00023098"/>
    </source>
</evidence>
<dbReference type="Pfam" id="PF01148">
    <property type="entry name" value="CTP_transf_1"/>
    <property type="match status" value="1"/>
</dbReference>
<reference evidence="25 27" key="1">
    <citation type="submission" date="2017-12" db="EMBL/GenBank/DDBJ databases">
        <title>Complete genome sequence of Herbivorax saccincola GGR1, a novel Cellulosome-producing hydrolytic bacterium in a thermophilic biogas plant, established by Illumina and Nanopore MinION sequencing.</title>
        <authorList>
            <person name="Pechtl A."/>
            <person name="Ruckert C."/>
            <person name="Koeck D.E."/>
            <person name="Maus I."/>
            <person name="Winkler A."/>
            <person name="Kalinowski J."/>
            <person name="Puhler A."/>
            <person name="Schwarz W.W."/>
            <person name="Zverlov V.V."/>
            <person name="Schluter A."/>
            <person name="Liebl W."/>
        </authorList>
    </citation>
    <scope>NUCLEOTIDE SEQUENCE [LARGE SCALE GENOMIC DNA]</scope>
    <source>
        <strain evidence="25">GGR1</strain>
        <strain evidence="27">SR1</strain>
    </source>
</reference>
<evidence type="ECO:0000256" key="8">
    <source>
        <dbReference type="ARBA" id="ARBA00022475"/>
    </source>
</evidence>
<name>A0A2K9E493_9FIRM</name>
<dbReference type="EMBL" id="NEMB01000003">
    <property type="protein sequence ID" value="PQQ67197.1"/>
    <property type="molecule type" value="Genomic_DNA"/>
</dbReference>
<keyword evidence="15 24" id="KW-0472">Membrane</keyword>
<evidence type="ECO:0000256" key="11">
    <source>
        <dbReference type="ARBA" id="ARBA00022692"/>
    </source>
</evidence>
<evidence type="ECO:0000256" key="10">
    <source>
        <dbReference type="ARBA" id="ARBA00022679"/>
    </source>
</evidence>
<comment type="pathway">
    <text evidence="3">Phospholipid metabolism; CDP-diacylglycerol biosynthesis; CDP-diacylglycerol from sn-glycerol 3-phosphate: step 3/3.</text>
</comment>
<evidence type="ECO:0000256" key="12">
    <source>
        <dbReference type="ARBA" id="ARBA00022695"/>
    </source>
</evidence>
<evidence type="ECO:0000256" key="13">
    <source>
        <dbReference type="ARBA" id="ARBA00022989"/>
    </source>
</evidence>
<feature type="transmembrane region" description="Helical" evidence="24">
    <location>
        <begin position="137"/>
        <end position="156"/>
    </location>
</feature>
<dbReference type="EC" id="2.7.7.41" evidence="6"/>
<comment type="catalytic activity">
    <reaction evidence="1">
        <text>a 1,2-diacyl-sn-glycero-3-phosphate + CTP + H(+) = a CDP-1,2-diacyl-sn-glycerol + diphosphate</text>
        <dbReference type="Rhea" id="RHEA:16229"/>
        <dbReference type="ChEBI" id="CHEBI:15378"/>
        <dbReference type="ChEBI" id="CHEBI:33019"/>
        <dbReference type="ChEBI" id="CHEBI:37563"/>
        <dbReference type="ChEBI" id="CHEBI:58332"/>
        <dbReference type="ChEBI" id="CHEBI:58608"/>
        <dbReference type="EC" id="2.7.7.41"/>
    </reaction>
</comment>
<comment type="subcellular location">
    <subcellularLocation>
        <location evidence="2">Cell membrane</location>
        <topology evidence="2">Multi-pass membrane protein</topology>
    </subcellularLocation>
</comment>
<proteinExistence type="inferred from homology"/>
<feature type="transmembrane region" description="Helical" evidence="24">
    <location>
        <begin position="254"/>
        <end position="273"/>
    </location>
</feature>
<reference evidence="26 28" key="2">
    <citation type="journal article" date="2018" name="Syst. Appl. Microbiol.">
        <title>Characterization and high-quality draft genome sequence of Herbivorax saccincola A7, an anaerobic, alkaliphilic, thermophilic, cellulolytic, and xylanolytic bacterium.</title>
        <authorList>
            <person name="Aikawa S."/>
            <person name="Baramee S."/>
            <person name="Sermsathanaswadi J."/>
            <person name="Thianheng P."/>
            <person name="Tachaapaikoon C."/>
            <person name="Shikata A."/>
            <person name="Waeonukul R."/>
            <person name="Pason P."/>
            <person name="Ratanakhanokchai K."/>
            <person name="Kosugi A."/>
        </authorList>
    </citation>
    <scope>NUCLEOTIDE SEQUENCE [LARGE SCALE GENOMIC DNA]</scope>
    <source>
        <strain evidence="26 28">A7</strain>
    </source>
</reference>
<dbReference type="Proteomes" id="UP000239720">
    <property type="component" value="Unassembled WGS sequence"/>
</dbReference>
<dbReference type="PANTHER" id="PTHR46382:SF1">
    <property type="entry name" value="PHOSPHATIDATE CYTIDYLYLTRANSFERASE"/>
    <property type="match status" value="1"/>
</dbReference>
<evidence type="ECO:0000256" key="18">
    <source>
        <dbReference type="ARBA" id="ARBA00029893"/>
    </source>
</evidence>
<protein>
    <recommendedName>
        <fullName evidence="7">Phosphatidate cytidylyltransferase</fullName>
        <ecNumber evidence="6">2.7.7.41</ecNumber>
    </recommendedName>
    <alternativeName>
        <fullName evidence="20">CDP-DAG synthase</fullName>
    </alternativeName>
    <alternativeName>
        <fullName evidence="22">CDP-DG synthase</fullName>
    </alternativeName>
    <alternativeName>
        <fullName evidence="18">CDP-diacylglycerol synthase</fullName>
    </alternativeName>
    <alternativeName>
        <fullName evidence="21">CDP-diglyceride pyrophosphorylase</fullName>
    </alternativeName>
    <alternativeName>
        <fullName evidence="23">CDP-diglyceride synthase</fullName>
    </alternativeName>
    <alternativeName>
        <fullName evidence="19">CTP:phosphatidate cytidylyltransferase</fullName>
    </alternativeName>
</protein>
<evidence type="ECO:0000313" key="28">
    <source>
        <dbReference type="Proteomes" id="UP000239720"/>
    </source>
</evidence>
<dbReference type="RefSeq" id="WP_101300329.1">
    <property type="nucleotide sequence ID" value="NZ_CP025197.1"/>
</dbReference>
<organism evidence="25 27">
    <name type="scientific">Acetivibrio saccincola</name>
    <dbReference type="NCBI Taxonomy" id="1677857"/>
    <lineage>
        <taxon>Bacteria</taxon>
        <taxon>Bacillati</taxon>
        <taxon>Bacillota</taxon>
        <taxon>Clostridia</taxon>
        <taxon>Eubacteriales</taxon>
        <taxon>Oscillospiraceae</taxon>
        <taxon>Acetivibrio</taxon>
    </lineage>
</organism>
<dbReference type="GO" id="GO:0004605">
    <property type="term" value="F:phosphatidate cytidylyltransferase activity"/>
    <property type="evidence" value="ECO:0007669"/>
    <property type="project" value="UniProtKB-EC"/>
</dbReference>
<evidence type="ECO:0000256" key="20">
    <source>
        <dbReference type="ARBA" id="ARBA00032253"/>
    </source>
</evidence>
<keyword evidence="27" id="KW-1185">Reference proteome</keyword>
<dbReference type="GO" id="GO:0005886">
    <property type="term" value="C:plasma membrane"/>
    <property type="evidence" value="ECO:0007669"/>
    <property type="project" value="UniProtKB-SubCell"/>
</dbReference>